<gene>
    <name evidence="1" type="ORF">SCD92_04380</name>
</gene>
<protein>
    <submittedName>
        <fullName evidence="1">DUF4156 domain-containing protein</fullName>
    </submittedName>
</protein>
<evidence type="ECO:0000313" key="1">
    <source>
        <dbReference type="EMBL" id="MDX6848583.1"/>
    </source>
</evidence>
<dbReference type="EMBL" id="JAXAFO010000005">
    <property type="protein sequence ID" value="MDX6848583.1"/>
    <property type="molecule type" value="Genomic_DNA"/>
</dbReference>
<accession>A0ABU4RY56</accession>
<dbReference type="Proteomes" id="UP001273505">
    <property type="component" value="Unassembled WGS sequence"/>
</dbReference>
<proteinExistence type="predicted"/>
<dbReference type="RefSeq" id="WP_302724698.1">
    <property type="nucleotide sequence ID" value="NZ_JAULRU010000823.1"/>
</dbReference>
<comment type="caution">
    <text evidence="1">The sequence shown here is derived from an EMBL/GenBank/DDBJ whole genome shotgun (WGS) entry which is preliminary data.</text>
</comment>
<reference evidence="1 2" key="1">
    <citation type="submission" date="2023-11" db="EMBL/GenBank/DDBJ databases">
        <title>Gilvimarinus fulvus sp. nov., isolated from the surface of Kelp.</title>
        <authorList>
            <person name="Sun Y.Y."/>
            <person name="Gong Y."/>
            <person name="Du Z.J."/>
        </authorList>
    </citation>
    <scope>NUCLEOTIDE SEQUENCE [LARGE SCALE GENOMIC DNA]</scope>
    <source>
        <strain evidence="1 2">SDUM040013</strain>
    </source>
</reference>
<keyword evidence="2" id="KW-1185">Reference proteome</keyword>
<name>A0ABU4RY56_9GAMM</name>
<dbReference type="PROSITE" id="PS51257">
    <property type="entry name" value="PROKAR_LIPOPROTEIN"/>
    <property type="match status" value="1"/>
</dbReference>
<dbReference type="Pfam" id="PF13698">
    <property type="entry name" value="DUF4156"/>
    <property type="match status" value="1"/>
</dbReference>
<evidence type="ECO:0000313" key="2">
    <source>
        <dbReference type="Proteomes" id="UP001273505"/>
    </source>
</evidence>
<dbReference type="InterPro" id="IPR025294">
    <property type="entry name" value="DUF4156"/>
</dbReference>
<sequence length="104" mass="11198">MRSLLLLCSAAAFSGACTWVELEPEAQQIALATAEDITDCERLSHVSAKVLDGVGFIDRSEEKMANELTTIARNEAARLGGDTIVPASDIVEGRQHFSVFVCND</sequence>
<organism evidence="1 2">
    <name type="scientific">Gilvimarinus gilvus</name>
    <dbReference type="NCBI Taxonomy" id="3058038"/>
    <lineage>
        <taxon>Bacteria</taxon>
        <taxon>Pseudomonadati</taxon>
        <taxon>Pseudomonadota</taxon>
        <taxon>Gammaproteobacteria</taxon>
        <taxon>Cellvibrionales</taxon>
        <taxon>Cellvibrionaceae</taxon>
        <taxon>Gilvimarinus</taxon>
    </lineage>
</organism>